<keyword evidence="5" id="KW-0411">Iron-sulfur</keyword>
<reference evidence="7 8" key="1">
    <citation type="submission" date="2015-03" db="EMBL/GenBank/DDBJ databases">
        <title>Genome assembly of Sandaracinus amylolyticus DSM 53668.</title>
        <authorList>
            <person name="Sharma G."/>
            <person name="Subramanian S."/>
        </authorList>
    </citation>
    <scope>NUCLEOTIDE SEQUENCE [LARGE SCALE GENOMIC DNA]</scope>
    <source>
        <strain evidence="7 8">DSM 53668</strain>
    </source>
</reference>
<keyword evidence="2" id="KW-0949">S-adenosyl-L-methionine</keyword>
<gene>
    <name evidence="7" type="ORF">DB32_000375</name>
</gene>
<dbReference type="KEGG" id="samy:DB32_000375"/>
<evidence type="ECO:0000313" key="8">
    <source>
        <dbReference type="Proteomes" id="UP000034883"/>
    </source>
</evidence>
<dbReference type="CDD" id="cd01335">
    <property type="entry name" value="Radical_SAM"/>
    <property type="match status" value="1"/>
</dbReference>
<dbReference type="InterPro" id="IPR013785">
    <property type="entry name" value="Aldolase_TIM"/>
</dbReference>
<name>A0A0F6YF47_9BACT</name>
<protein>
    <submittedName>
        <fullName evidence="7">Radical SAM domain heme biosynthesis protein</fullName>
    </submittedName>
</protein>
<dbReference type="SUPFAM" id="SSF102114">
    <property type="entry name" value="Radical SAM enzymes"/>
    <property type="match status" value="1"/>
</dbReference>
<evidence type="ECO:0000256" key="3">
    <source>
        <dbReference type="ARBA" id="ARBA00022723"/>
    </source>
</evidence>
<dbReference type="STRING" id="927083.DB32_000375"/>
<dbReference type="SFLD" id="SFLDG01067">
    <property type="entry name" value="SPASM/twitch_domain_containing"/>
    <property type="match status" value="1"/>
</dbReference>
<dbReference type="GO" id="GO:0046872">
    <property type="term" value="F:metal ion binding"/>
    <property type="evidence" value="ECO:0007669"/>
    <property type="project" value="UniProtKB-KW"/>
</dbReference>
<dbReference type="Gene3D" id="3.20.20.70">
    <property type="entry name" value="Aldolase class I"/>
    <property type="match status" value="1"/>
</dbReference>
<keyword evidence="8" id="KW-1185">Reference proteome</keyword>
<dbReference type="EMBL" id="CP011125">
    <property type="protein sequence ID" value="AKF03226.1"/>
    <property type="molecule type" value="Genomic_DNA"/>
</dbReference>
<evidence type="ECO:0000313" key="7">
    <source>
        <dbReference type="EMBL" id="AKF03226.1"/>
    </source>
</evidence>
<accession>A0A0F6YF47</accession>
<proteinExistence type="predicted"/>
<keyword evidence="4" id="KW-0408">Iron</keyword>
<dbReference type="GO" id="GO:0003824">
    <property type="term" value="F:catalytic activity"/>
    <property type="evidence" value="ECO:0007669"/>
    <property type="project" value="InterPro"/>
</dbReference>
<dbReference type="Pfam" id="PF04055">
    <property type="entry name" value="Radical_SAM"/>
    <property type="match status" value="1"/>
</dbReference>
<sequence>MPASDVRIALGEPQTIEKVVSHEEAAHEKRNWVRLTFECNNRCVFCLDSDTHDGRMRDRDEVKQQILEGRKAGATRLILSGGEPTIHPSYVDFIKLGKLAGYTKIQTVTNGRLFQYQDFLDRCIAAGLDEITFSLHGPNARIHDALVGVKGAFEQESAGLRRAIATRDRTGRPIVNVDIVINRANVKHLKEMLDLFISWGVHEFDLLQVVPFGRAFTEGRTTLFYDLEEMQPYLREAFEYTKRPGMHIWLNRFPPPHLEGFEHLIQDPYKLNDEVRGRKEEFARLLATGEDLDCREKEGRCRYCYLEQLCNHLYDERDRLAADAVSRVRIDTEAERNRPVVFGGDPASAKRAIHFGGPAEGEAESEKPQKRALPIVGALAAKTHAVKPRTLDERIGAASITCGWIVAPDLARAREAIAAHRALTDVELELGSIDGLLAALDGDHLDGRRVIAVHVKDVADAETLLASPHGFDVVVALTTRTQPWLLAMASPPARLVLRQPTHERLTESASEDVDLPAFFAAFRHDVPVIDVPACVIGRAPRAQPATLDASMLSAEGALEIFRFTRRHIESGYMTKALRCRTCVHDATCRGMHVNYVRAHGYGLMRPIVETSIAAE</sequence>
<dbReference type="SFLD" id="SFLDS00029">
    <property type="entry name" value="Radical_SAM"/>
    <property type="match status" value="1"/>
</dbReference>
<dbReference type="PANTHER" id="PTHR11228:SF7">
    <property type="entry name" value="PQQA PEPTIDE CYCLASE"/>
    <property type="match status" value="1"/>
</dbReference>
<dbReference type="Proteomes" id="UP000034883">
    <property type="component" value="Chromosome"/>
</dbReference>
<feature type="domain" description="Radical SAM core" evidence="6">
    <location>
        <begin position="25"/>
        <end position="243"/>
    </location>
</feature>
<dbReference type="InterPro" id="IPR050377">
    <property type="entry name" value="Radical_SAM_PqqE_MftC-like"/>
</dbReference>
<dbReference type="AlphaFoldDB" id="A0A0F6YF47"/>
<comment type="cofactor">
    <cofactor evidence="1">
        <name>[4Fe-4S] cluster</name>
        <dbReference type="ChEBI" id="CHEBI:49883"/>
    </cofactor>
</comment>
<organism evidence="7 8">
    <name type="scientific">Sandaracinus amylolyticus</name>
    <dbReference type="NCBI Taxonomy" id="927083"/>
    <lineage>
        <taxon>Bacteria</taxon>
        <taxon>Pseudomonadati</taxon>
        <taxon>Myxococcota</taxon>
        <taxon>Polyangia</taxon>
        <taxon>Polyangiales</taxon>
        <taxon>Sandaracinaceae</taxon>
        <taxon>Sandaracinus</taxon>
    </lineage>
</organism>
<evidence type="ECO:0000256" key="2">
    <source>
        <dbReference type="ARBA" id="ARBA00022691"/>
    </source>
</evidence>
<evidence type="ECO:0000256" key="5">
    <source>
        <dbReference type="ARBA" id="ARBA00023014"/>
    </source>
</evidence>
<evidence type="ECO:0000256" key="1">
    <source>
        <dbReference type="ARBA" id="ARBA00001966"/>
    </source>
</evidence>
<dbReference type="GO" id="GO:0051536">
    <property type="term" value="F:iron-sulfur cluster binding"/>
    <property type="evidence" value="ECO:0007669"/>
    <property type="project" value="UniProtKB-KW"/>
</dbReference>
<evidence type="ECO:0000256" key="4">
    <source>
        <dbReference type="ARBA" id="ARBA00023004"/>
    </source>
</evidence>
<dbReference type="InterPro" id="IPR058240">
    <property type="entry name" value="rSAM_sf"/>
</dbReference>
<dbReference type="PANTHER" id="PTHR11228">
    <property type="entry name" value="RADICAL SAM DOMAIN PROTEIN"/>
    <property type="match status" value="1"/>
</dbReference>
<dbReference type="InterPro" id="IPR007197">
    <property type="entry name" value="rSAM"/>
</dbReference>
<keyword evidence="3" id="KW-0479">Metal-binding</keyword>
<evidence type="ECO:0000259" key="6">
    <source>
        <dbReference type="PROSITE" id="PS51918"/>
    </source>
</evidence>
<dbReference type="PROSITE" id="PS51918">
    <property type="entry name" value="RADICAL_SAM"/>
    <property type="match status" value="1"/>
</dbReference>